<feature type="domain" description="Aldehyde dehydrogenase" evidence="3">
    <location>
        <begin position="13"/>
        <end position="466"/>
    </location>
</feature>
<evidence type="ECO:0000256" key="1">
    <source>
        <dbReference type="ARBA" id="ARBA00009986"/>
    </source>
</evidence>
<dbReference type="AlphaFoldDB" id="A0A652YYP4"/>
<dbReference type="Gene3D" id="3.40.605.10">
    <property type="entry name" value="Aldehyde Dehydrogenase, Chain A, domain 1"/>
    <property type="match status" value="1"/>
</dbReference>
<dbReference type="SUPFAM" id="SSF53720">
    <property type="entry name" value="ALDH-like"/>
    <property type="match status" value="1"/>
</dbReference>
<evidence type="ECO:0000256" key="2">
    <source>
        <dbReference type="ARBA" id="ARBA00023002"/>
    </source>
</evidence>
<dbReference type="InterPro" id="IPR015590">
    <property type="entry name" value="Aldehyde_DH_dom"/>
</dbReference>
<dbReference type="PANTHER" id="PTHR42804">
    <property type="entry name" value="ALDEHYDE DEHYDROGENASE"/>
    <property type="match status" value="1"/>
</dbReference>
<dbReference type="EMBL" id="VNIQ01000001">
    <property type="protein sequence ID" value="TYQ08801.1"/>
    <property type="molecule type" value="Genomic_DNA"/>
</dbReference>
<dbReference type="FunFam" id="3.40.605.10:FF:000007">
    <property type="entry name" value="NAD/NADP-dependent betaine aldehyde dehydrogenase"/>
    <property type="match status" value="1"/>
</dbReference>
<evidence type="ECO:0000259" key="3">
    <source>
        <dbReference type="Pfam" id="PF00171"/>
    </source>
</evidence>
<comment type="similarity">
    <text evidence="1">Belongs to the aldehyde dehydrogenase family.</text>
</comment>
<evidence type="ECO:0000313" key="4">
    <source>
        <dbReference type="EMBL" id="TYQ08801.1"/>
    </source>
</evidence>
<dbReference type="PANTHER" id="PTHR42804:SF1">
    <property type="entry name" value="ALDEHYDE DEHYDROGENASE-RELATED"/>
    <property type="match status" value="1"/>
</dbReference>
<reference evidence="4" key="1">
    <citation type="submission" date="2019-07" db="EMBL/GenBank/DDBJ databases">
        <title>Genomic Encyclopedia of Type Strains, Phase IV (KMG-IV): sequencing the most valuable type-strain genomes for metagenomic binning, comparative biology and taxonomic classification.</title>
        <authorList>
            <person name="Goeker M."/>
        </authorList>
    </citation>
    <scope>NUCLEOTIDE SEQUENCE</scope>
    <source>
        <strain evidence="4">DSM 44596</strain>
    </source>
</reference>
<organism evidence="4">
    <name type="scientific">Nocardia globerula</name>
    <dbReference type="NCBI Taxonomy" id="1818"/>
    <lineage>
        <taxon>Bacteria</taxon>
        <taxon>Bacillati</taxon>
        <taxon>Actinomycetota</taxon>
        <taxon>Actinomycetes</taxon>
        <taxon>Mycobacteriales</taxon>
        <taxon>Nocardiaceae</taxon>
        <taxon>Nocardia</taxon>
    </lineage>
</organism>
<protein>
    <submittedName>
        <fullName evidence="4">Aldehyde dehydrogenase (NAD+)</fullName>
    </submittedName>
</protein>
<gene>
    <name evidence="4" type="ORF">FNL38_1011178</name>
</gene>
<sequence length="476" mass="49728">MREYLKFYIGGQWVDPAESSTLEVVNPATEKVCGTVASGSPADVDRAVAAARDAFSSWSATSREERLTILRNILTEYQNRMGDLAAALTEEMGAPNALANGFQVNLGAGHLTTAIDALENFVFEEQQGDSLIVKEPIGVCGLITPWNWPISLIAVKVFPALATGCTMVLKPSEKSPFTGQIFTEILDAAGVPAGVFNLVQGDGPTVGAALSAHPGVDMISFTGSTRAGIDIATNAAPGVKRVSQELGGKSPNIILDDGDFAENVAKGVATMMMNSGQTCSAPSRMLVPNSRMAEAISAAQEAASQVTVGDPGGDSAIGPVVSEAQFEKIQSLIDKGIGEGATLVAGGLGRPDDLPTGYYVRPTVFADVTNNMTIAREEIFGPVLTILGYDNIDDAIDIANDTEYGLAGFVAGADLEQARAVARRIRAGSVAINDGFDFAAPFGGYKKSGNGREWGGFGFHDYLEIKGILGYTADAS</sequence>
<dbReference type="Gene3D" id="3.40.309.10">
    <property type="entry name" value="Aldehyde Dehydrogenase, Chain A, domain 2"/>
    <property type="match status" value="1"/>
</dbReference>
<dbReference type="GO" id="GO:0016620">
    <property type="term" value="F:oxidoreductase activity, acting on the aldehyde or oxo group of donors, NAD or NADP as acceptor"/>
    <property type="evidence" value="ECO:0007669"/>
    <property type="project" value="InterPro"/>
</dbReference>
<accession>A0A652YYP4</accession>
<dbReference type="Pfam" id="PF00171">
    <property type="entry name" value="Aldedh"/>
    <property type="match status" value="1"/>
</dbReference>
<dbReference type="CDD" id="cd07138">
    <property type="entry name" value="ALDH_CddD_SSP0762"/>
    <property type="match status" value="1"/>
</dbReference>
<keyword evidence="2" id="KW-0560">Oxidoreductase</keyword>
<dbReference type="InterPro" id="IPR016163">
    <property type="entry name" value="Ald_DH_C"/>
</dbReference>
<dbReference type="InterPro" id="IPR016161">
    <property type="entry name" value="Ald_DH/histidinol_DH"/>
</dbReference>
<dbReference type="InterPro" id="IPR016162">
    <property type="entry name" value="Ald_DH_N"/>
</dbReference>
<proteinExistence type="inferred from homology"/>
<comment type="caution">
    <text evidence="4">The sequence shown here is derived from an EMBL/GenBank/DDBJ whole genome shotgun (WGS) entry which is preliminary data.</text>
</comment>
<name>A0A652YYP4_NOCGL</name>